<organism evidence="2 3">
    <name type="scientific">Fusarium culmorum</name>
    <dbReference type="NCBI Taxonomy" id="5516"/>
    <lineage>
        <taxon>Eukaryota</taxon>
        <taxon>Fungi</taxon>
        <taxon>Dikarya</taxon>
        <taxon>Ascomycota</taxon>
        <taxon>Pezizomycotina</taxon>
        <taxon>Sordariomycetes</taxon>
        <taxon>Hypocreomycetidae</taxon>
        <taxon>Hypocreales</taxon>
        <taxon>Nectriaceae</taxon>
        <taxon>Fusarium</taxon>
    </lineage>
</organism>
<dbReference type="AlphaFoldDB" id="A0A2T4GGC2"/>
<feature type="compositionally biased region" description="Low complexity" evidence="1">
    <location>
        <begin position="954"/>
        <end position="969"/>
    </location>
</feature>
<keyword evidence="3" id="KW-1185">Reference proteome</keyword>
<comment type="caution">
    <text evidence="2">The sequence shown here is derived from an EMBL/GenBank/DDBJ whole genome shotgun (WGS) entry which is preliminary data.</text>
</comment>
<accession>A0A2T4GGC2</accession>
<feature type="region of interest" description="Disordered" evidence="1">
    <location>
        <begin position="511"/>
        <end position="608"/>
    </location>
</feature>
<name>A0A2T4GGC2_FUSCU</name>
<dbReference type="PANTHER" id="PTHR32387:SF0">
    <property type="entry name" value="PROTEIN NO VEIN"/>
    <property type="match status" value="1"/>
</dbReference>
<dbReference type="PANTHER" id="PTHR32387">
    <property type="entry name" value="WU:FJ29H11"/>
    <property type="match status" value="1"/>
</dbReference>
<dbReference type="InterPro" id="IPR052957">
    <property type="entry name" value="Auxin_embryo_med"/>
</dbReference>
<dbReference type="EMBL" id="PVEM01000016">
    <property type="protein sequence ID" value="PTD02628.1"/>
    <property type="molecule type" value="Genomic_DNA"/>
</dbReference>
<feature type="region of interest" description="Disordered" evidence="1">
    <location>
        <begin position="896"/>
        <end position="974"/>
    </location>
</feature>
<feature type="compositionally biased region" description="Basic and acidic residues" evidence="1">
    <location>
        <begin position="915"/>
        <end position="928"/>
    </location>
</feature>
<dbReference type="Proteomes" id="UP000241587">
    <property type="component" value="Unassembled WGS sequence"/>
</dbReference>
<dbReference type="OrthoDB" id="1262810at2759"/>
<dbReference type="OMA" id="WEETDEM"/>
<feature type="compositionally biased region" description="Polar residues" evidence="1">
    <location>
        <begin position="931"/>
        <end position="947"/>
    </location>
</feature>
<evidence type="ECO:0000256" key="1">
    <source>
        <dbReference type="SAM" id="MobiDB-lite"/>
    </source>
</evidence>
<evidence type="ECO:0000313" key="3">
    <source>
        <dbReference type="Proteomes" id="UP000241587"/>
    </source>
</evidence>
<evidence type="ECO:0008006" key="4">
    <source>
        <dbReference type="Google" id="ProtNLM"/>
    </source>
</evidence>
<reference evidence="2 3" key="1">
    <citation type="submission" date="2018-02" db="EMBL/GenBank/DDBJ databases">
        <title>Fusarium culmorum secondary metabolites in fungal-bacterial-plant interactions.</title>
        <authorList>
            <person name="Schmidt R."/>
        </authorList>
    </citation>
    <scope>NUCLEOTIDE SEQUENCE [LARGE SCALE GENOMIC DNA]</scope>
    <source>
        <strain evidence="2 3">PV</strain>
    </source>
</reference>
<sequence length="1035" mass="116550">MASWKVHIQSHKFSFSFTHRKGDSGLGMVTPVWEETDEMTGDSSTRITLLLHTSEDPEEDERRRDTIRLQFQDLQHTILLFLRKLRKITLGVRDCSWENYLNELRRLNTLGTEDFDWVNDIYKALKTERPSLVDVDAAKIRKAFAAEKLIYFKSGNVSRWYSVSECLWSSATKIRGRVALNDLYPGLEDFFVNFLGVQELTLSMAYDELKDMGTRIPCPQLTLSETQFGHSIHSVFPVKYPNGSVKLHPGRTEFSIVDRKALGDIFGARAKTLDFTLDEIRRLQPFLSWLNMGLRYLSASVREISTVASEGINKLQYPDREIKQKADGLYSPRTQDDNSKLHWILSRAEVHETDGISSELHLSQDGHAIVHVQERSELHIREDSGSLKVYVPRDPKAQGFCYFAALPRRLLEWIMTDPSTLEVNHAGSKALQIVTAVLNAPLVIMAQILEAEGIIDASVPAGSFKEDNEESKETDESNASQVVDESPDNDFPGEAVDESMSLALVQPEVTEEEAAGHEDVTTHQSASTVSPPRLSDLPIRQRSPATSSPSVTEQLVFTPASSTASHSSRNRRKPVHHTQTATANARHGGMVDDGQTSSGTASHPSFVFGSSPAIQSGSAFQFDGPNGATLCSTIEDEEIYLGLINNVITSARHGTIPRREYFGEPELFSALPEVDEDVQLSQRFRSYGPRERDMRIGALGELYVFELLLGISPALSQFSKDNWQSRMRKFINIHPNYSDMPAWTGQETADIVYFDRGRGLTKHLVGKGQLDPSWLNVKPLYLIEVKSTTGDRRTPFYMSKRQYQKMGEYSRTLALSAAPTATTAPTIYLIARVSNVDNPNIRLDLYFYPNTLRAQGSLVFTPETWSVVPGNKSTHSNLNISNPSTSTSTKSHIYIFHNTMPPTSPRLHLRGMSNRSDETDQDRGDGKSPRGKSSGNPSTPNRRSTFNPHAETFTPTTSSSSTDPSSADSSAKKLSIRYQREERLRQINLIEDERDREDAMNDFIWDQHTDWTAEELEKEKEELGLEERRRRFARR</sequence>
<feature type="compositionally biased region" description="Polar residues" evidence="1">
    <location>
        <begin position="594"/>
        <end position="603"/>
    </location>
</feature>
<feature type="region of interest" description="Disordered" evidence="1">
    <location>
        <begin position="464"/>
        <end position="495"/>
    </location>
</feature>
<gene>
    <name evidence="2" type="ORF">FCULG_00009208</name>
</gene>
<feature type="compositionally biased region" description="Polar residues" evidence="1">
    <location>
        <begin position="543"/>
        <end position="567"/>
    </location>
</feature>
<evidence type="ECO:0000313" key="2">
    <source>
        <dbReference type="EMBL" id="PTD02628.1"/>
    </source>
</evidence>
<protein>
    <recommendedName>
        <fullName evidence="4">Protein NO VEIN C-terminal domain-containing protein</fullName>
    </recommendedName>
</protein>
<proteinExistence type="predicted"/>